<feature type="non-terminal residue" evidence="1">
    <location>
        <position position="1"/>
    </location>
</feature>
<keyword evidence="2" id="KW-1185">Reference proteome</keyword>
<accession>A0A1G4AMV7</accession>
<organism evidence="1 2">
    <name type="scientific">Colletotrichum orchidophilum</name>
    <dbReference type="NCBI Taxonomy" id="1209926"/>
    <lineage>
        <taxon>Eukaryota</taxon>
        <taxon>Fungi</taxon>
        <taxon>Dikarya</taxon>
        <taxon>Ascomycota</taxon>
        <taxon>Pezizomycotina</taxon>
        <taxon>Sordariomycetes</taxon>
        <taxon>Hypocreomycetidae</taxon>
        <taxon>Glomerellales</taxon>
        <taxon>Glomerellaceae</taxon>
        <taxon>Colletotrichum</taxon>
    </lineage>
</organism>
<dbReference type="EMBL" id="MJBS01000248">
    <property type="protein sequence ID" value="OHE90528.1"/>
    <property type="molecule type" value="Genomic_DNA"/>
</dbReference>
<dbReference type="Proteomes" id="UP000176998">
    <property type="component" value="Unassembled WGS sequence"/>
</dbReference>
<dbReference type="RefSeq" id="XP_022467705.1">
    <property type="nucleotide sequence ID" value="XM_022625791.1"/>
</dbReference>
<evidence type="ECO:0000313" key="2">
    <source>
        <dbReference type="Proteomes" id="UP000176998"/>
    </source>
</evidence>
<evidence type="ECO:0000313" key="1">
    <source>
        <dbReference type="EMBL" id="OHE90528.1"/>
    </source>
</evidence>
<name>A0A1G4AMV7_9PEZI</name>
<protein>
    <submittedName>
        <fullName evidence="1">Uncharacterized protein</fullName>
    </submittedName>
</protein>
<reference evidence="1 2" key="1">
    <citation type="submission" date="2016-09" db="EMBL/GenBank/DDBJ databases">
        <authorList>
            <person name="Capua I."/>
            <person name="De Benedictis P."/>
            <person name="Joannis T."/>
            <person name="Lombin L.H."/>
            <person name="Cattoli G."/>
        </authorList>
    </citation>
    <scope>NUCLEOTIDE SEQUENCE [LARGE SCALE GENOMIC DNA]</scope>
    <source>
        <strain evidence="1 2">IMI 309357</strain>
    </source>
</reference>
<gene>
    <name evidence="1" type="ORF">CORC01_14180</name>
</gene>
<comment type="caution">
    <text evidence="1">The sequence shown here is derived from an EMBL/GenBank/DDBJ whole genome shotgun (WGS) entry which is preliminary data.</text>
</comment>
<dbReference type="GeneID" id="34567301"/>
<proteinExistence type="predicted"/>
<dbReference type="AlphaFoldDB" id="A0A1G4AMV7"/>
<sequence length="94" mass="10347">RCTKYAPIAPSVARTVLCVLPGICTVSSTGPLESRLDIPLTRNRTRFRPCGEYRVPEPSRFRLLPSDPGQGLNLTATVGLRNTVLACYPYSVRI</sequence>